<name>A0A6J4MSX3_9BACT</name>
<feature type="region of interest" description="Disordered" evidence="1">
    <location>
        <begin position="1"/>
        <end position="24"/>
    </location>
</feature>
<dbReference type="AlphaFoldDB" id="A0A6J4MSX3"/>
<gene>
    <name evidence="2" type="ORF">AVDCRST_MAG68-5461</name>
</gene>
<evidence type="ECO:0000256" key="1">
    <source>
        <dbReference type="SAM" id="MobiDB-lite"/>
    </source>
</evidence>
<accession>A0A6J4MSX3</accession>
<organism evidence="2">
    <name type="scientific">uncultured Gemmatimonadota bacterium</name>
    <dbReference type="NCBI Taxonomy" id="203437"/>
    <lineage>
        <taxon>Bacteria</taxon>
        <taxon>Pseudomonadati</taxon>
        <taxon>Gemmatimonadota</taxon>
        <taxon>environmental samples</taxon>
    </lineage>
</organism>
<dbReference type="EMBL" id="CADCTW010000230">
    <property type="protein sequence ID" value="CAA9367849.1"/>
    <property type="molecule type" value="Genomic_DNA"/>
</dbReference>
<proteinExistence type="predicted"/>
<evidence type="ECO:0000313" key="2">
    <source>
        <dbReference type="EMBL" id="CAA9367849.1"/>
    </source>
</evidence>
<sequence length="444" mass="49317">MPRRLAGTAPADRERAMDADTSTGTAVDSLCREYGYPPEVRALLDETVRILAALRPHSVLLHGSASRGELTWWRDGAGQVQLGSDIEMYVVGDAPPGGAGWAGAARALRAVEERVNRAGPRLFHLDASLTTLERLRRHPPTFRCWDVRATGRTLLGADVRGELPALDARSIDLRQLNEVPIHRLWEMVFRVPAALVRGAGTPEDARTARYTWARQALDLTTWLLPHAGVMIPTFQKRVRAWRAEAARPPLARYFAPGSAELLERSLEGKLRLRFQQEPPQLHLEVLEAFRAGLRMLLSLSAAASDVEIARAAVAQGRRLWPVETPRRRAYEAYLAVRTGAVARPHRAIPWLLRAKRPEQLGFLLNLNAALSALLHGRGAAASLDLADRSLARLWPGFRPRGGSDVDRFLAARRGYVDYLVGSSRWFGPRRAYLYSVLEESCGRA</sequence>
<reference evidence="2" key="1">
    <citation type="submission" date="2020-02" db="EMBL/GenBank/DDBJ databases">
        <authorList>
            <person name="Meier V. D."/>
        </authorList>
    </citation>
    <scope>NUCLEOTIDE SEQUENCE</scope>
    <source>
        <strain evidence="2">AVDCRST_MAG68</strain>
    </source>
</reference>
<protein>
    <submittedName>
        <fullName evidence="2">Uncharacterized protein</fullName>
    </submittedName>
</protein>